<dbReference type="OrthoDB" id="4457881at2759"/>
<organism evidence="1 2">
    <name type="scientific">Aspergillus japonicus CBS 114.51</name>
    <dbReference type="NCBI Taxonomy" id="1448312"/>
    <lineage>
        <taxon>Eukaryota</taxon>
        <taxon>Fungi</taxon>
        <taxon>Dikarya</taxon>
        <taxon>Ascomycota</taxon>
        <taxon>Pezizomycotina</taxon>
        <taxon>Eurotiomycetes</taxon>
        <taxon>Eurotiomycetidae</taxon>
        <taxon>Eurotiales</taxon>
        <taxon>Aspergillaceae</taxon>
        <taxon>Aspergillus</taxon>
        <taxon>Aspergillus subgen. Circumdati</taxon>
    </lineage>
</organism>
<dbReference type="EMBL" id="KZ824800">
    <property type="protein sequence ID" value="RAH80881.1"/>
    <property type="molecule type" value="Genomic_DNA"/>
</dbReference>
<dbReference type="AlphaFoldDB" id="A0A8T8WYK1"/>
<accession>A0A8T8WYK1</accession>
<dbReference type="GeneID" id="37171768"/>
<dbReference type="Proteomes" id="UP000249497">
    <property type="component" value="Unassembled WGS sequence"/>
</dbReference>
<name>A0A8T8WYK1_ASPJA</name>
<dbReference type="RefSeq" id="XP_025526775.1">
    <property type="nucleotide sequence ID" value="XM_025668076.1"/>
</dbReference>
<proteinExistence type="predicted"/>
<keyword evidence="2" id="KW-1185">Reference proteome</keyword>
<gene>
    <name evidence="1" type="ORF">BO86DRAFT_315152</name>
</gene>
<protein>
    <submittedName>
        <fullName evidence="1">Uncharacterized protein</fullName>
    </submittedName>
</protein>
<evidence type="ECO:0000313" key="2">
    <source>
        <dbReference type="Proteomes" id="UP000249497"/>
    </source>
</evidence>
<evidence type="ECO:0000313" key="1">
    <source>
        <dbReference type="EMBL" id="RAH80881.1"/>
    </source>
</evidence>
<sequence length="196" mass="22426">MEFRPNPSSQQCTLDFFSCRTNAPLERFEKLEGLLSMIDLPKVYLSVLDRRESLARHLHVPLLSTFIEERINNIFTRSNPLSSQESGTGHSETLNWVDVVREFDIDGNQPSRDGVHSCLLRGRLIDIPEADYAKLKTGILQQMIEPLPIADDVKKELETITNVLANVNRCYREISEGRESLWDSSFGQNMNMVLMI</sequence>
<reference evidence="1 2" key="1">
    <citation type="submission" date="2018-02" db="EMBL/GenBank/DDBJ databases">
        <title>The genomes of Aspergillus section Nigri reveals drivers in fungal speciation.</title>
        <authorList>
            <consortium name="DOE Joint Genome Institute"/>
            <person name="Vesth T.C."/>
            <person name="Nybo J."/>
            <person name="Theobald S."/>
            <person name="Brandl J."/>
            <person name="Frisvad J.C."/>
            <person name="Nielsen K.F."/>
            <person name="Lyhne E.K."/>
            <person name="Kogle M.E."/>
            <person name="Kuo A."/>
            <person name="Riley R."/>
            <person name="Clum A."/>
            <person name="Nolan M."/>
            <person name="Lipzen A."/>
            <person name="Salamov A."/>
            <person name="Henrissat B."/>
            <person name="Wiebenga A."/>
            <person name="De vries R.P."/>
            <person name="Grigoriev I.V."/>
            <person name="Mortensen U.H."/>
            <person name="Andersen M.R."/>
            <person name="Baker S.E."/>
        </authorList>
    </citation>
    <scope>NUCLEOTIDE SEQUENCE [LARGE SCALE GENOMIC DNA]</scope>
    <source>
        <strain evidence="1 2">CBS 114.51</strain>
    </source>
</reference>